<evidence type="ECO:0000313" key="11">
    <source>
        <dbReference type="Proteomes" id="UP000652427"/>
    </source>
</evidence>
<evidence type="ECO:0000256" key="1">
    <source>
        <dbReference type="ARBA" id="ARBA00004651"/>
    </source>
</evidence>
<dbReference type="PANTHER" id="PTHR30489:SF0">
    <property type="entry name" value="LIPOPROTEIN-RELEASING SYSTEM TRANSMEMBRANE PROTEIN LOLE"/>
    <property type="match status" value="1"/>
</dbReference>
<evidence type="ECO:0000259" key="9">
    <source>
        <dbReference type="Pfam" id="PF12704"/>
    </source>
</evidence>
<organism evidence="10 11">
    <name type="scientific">Parasphingorhabdus flavimaris</name>
    <dbReference type="NCBI Taxonomy" id="266812"/>
    <lineage>
        <taxon>Bacteria</taxon>
        <taxon>Pseudomonadati</taxon>
        <taxon>Pseudomonadota</taxon>
        <taxon>Alphaproteobacteria</taxon>
        <taxon>Sphingomonadales</taxon>
        <taxon>Sphingomonadaceae</taxon>
        <taxon>Parasphingorhabdus</taxon>
    </lineage>
</organism>
<comment type="similarity">
    <text evidence="2">Belongs to the ABC-4 integral membrane protein family. LolC/E subfamily.</text>
</comment>
<dbReference type="EMBL" id="JABWMH010000002">
    <property type="protein sequence ID" value="NVD27989.1"/>
    <property type="molecule type" value="Genomic_DNA"/>
</dbReference>
<protein>
    <submittedName>
        <fullName evidence="10">ABC transporter permease</fullName>
    </submittedName>
</protein>
<evidence type="ECO:0000256" key="2">
    <source>
        <dbReference type="ARBA" id="ARBA00005236"/>
    </source>
</evidence>
<feature type="transmembrane region" description="Helical" evidence="7">
    <location>
        <begin position="747"/>
        <end position="777"/>
    </location>
</feature>
<dbReference type="InterPro" id="IPR025857">
    <property type="entry name" value="MacB_PCD"/>
</dbReference>
<dbReference type="Pfam" id="PF02687">
    <property type="entry name" value="FtsX"/>
    <property type="match status" value="2"/>
</dbReference>
<evidence type="ECO:0000256" key="3">
    <source>
        <dbReference type="ARBA" id="ARBA00022475"/>
    </source>
</evidence>
<feature type="domain" description="MacB-like periplasmic core" evidence="9">
    <location>
        <begin position="28"/>
        <end position="240"/>
    </location>
</feature>
<feature type="transmembrane region" description="Helical" evidence="7">
    <location>
        <begin position="662"/>
        <end position="682"/>
    </location>
</feature>
<evidence type="ECO:0000313" key="10">
    <source>
        <dbReference type="EMBL" id="NVD27989.1"/>
    </source>
</evidence>
<feature type="transmembrane region" description="Helical" evidence="7">
    <location>
        <begin position="709"/>
        <end position="735"/>
    </location>
</feature>
<comment type="subcellular location">
    <subcellularLocation>
        <location evidence="1">Cell membrane</location>
        <topology evidence="1">Multi-pass membrane protein</topology>
    </subcellularLocation>
</comment>
<dbReference type="Proteomes" id="UP000652427">
    <property type="component" value="Unassembled WGS sequence"/>
</dbReference>
<accession>A0ABX2N2Q8</accession>
<dbReference type="RefSeq" id="WP_176279454.1">
    <property type="nucleotide sequence ID" value="NZ_JABWMH010000002.1"/>
</dbReference>
<evidence type="ECO:0000256" key="4">
    <source>
        <dbReference type="ARBA" id="ARBA00022692"/>
    </source>
</evidence>
<keyword evidence="5 7" id="KW-1133">Transmembrane helix</keyword>
<feature type="transmembrane region" description="Helical" evidence="7">
    <location>
        <begin position="26"/>
        <end position="47"/>
    </location>
</feature>
<feature type="domain" description="ABC3 transporter permease C-terminal" evidence="8">
    <location>
        <begin position="280"/>
        <end position="394"/>
    </location>
</feature>
<reference evidence="10 11" key="1">
    <citation type="submission" date="2020-06" db="EMBL/GenBank/DDBJ databases">
        <authorList>
            <person name="Kim S.-J."/>
            <person name="Park S.-J."/>
        </authorList>
    </citation>
    <scope>NUCLEOTIDE SEQUENCE [LARGE SCALE GENOMIC DNA]</scope>
    <source>
        <strain evidence="10 11">SW-151</strain>
    </source>
</reference>
<feature type="transmembrane region" description="Helical" evidence="7">
    <location>
        <begin position="321"/>
        <end position="344"/>
    </location>
</feature>
<keyword evidence="6 7" id="KW-0472">Membrane</keyword>
<proteinExistence type="inferred from homology"/>
<feature type="transmembrane region" description="Helical" evidence="7">
    <location>
        <begin position="275"/>
        <end position="293"/>
    </location>
</feature>
<feature type="transmembrane region" description="Helical" evidence="7">
    <location>
        <begin position="364"/>
        <end position="385"/>
    </location>
</feature>
<comment type="caution">
    <text evidence="10">The sequence shown here is derived from an EMBL/GenBank/DDBJ whole genome shotgun (WGS) entry which is preliminary data.</text>
</comment>
<dbReference type="InterPro" id="IPR003838">
    <property type="entry name" value="ABC3_permease_C"/>
</dbReference>
<keyword evidence="4 7" id="KW-0812">Transmembrane</keyword>
<name>A0ABX2N2Q8_9SPHN</name>
<evidence type="ECO:0000256" key="5">
    <source>
        <dbReference type="ARBA" id="ARBA00022989"/>
    </source>
</evidence>
<feature type="domain" description="ABC3 transporter permease C-terminal" evidence="8">
    <location>
        <begin position="671"/>
        <end position="780"/>
    </location>
</feature>
<gene>
    <name evidence="10" type="ORF">HUO14_08750</name>
</gene>
<dbReference type="Pfam" id="PF12704">
    <property type="entry name" value="MacB_PCD"/>
    <property type="match status" value="1"/>
</dbReference>
<feature type="transmembrane region" description="Helical" evidence="7">
    <location>
        <begin position="441"/>
        <end position="461"/>
    </location>
</feature>
<evidence type="ECO:0000256" key="7">
    <source>
        <dbReference type="SAM" id="Phobius"/>
    </source>
</evidence>
<dbReference type="InterPro" id="IPR051447">
    <property type="entry name" value="Lipoprotein-release_system"/>
</dbReference>
<evidence type="ECO:0000259" key="8">
    <source>
        <dbReference type="Pfam" id="PF02687"/>
    </source>
</evidence>
<keyword evidence="3" id="KW-1003">Cell membrane</keyword>
<keyword evidence="11" id="KW-1185">Reference proteome</keyword>
<sequence>MVSLPAWLGALDRKLLRDIWRLRSQAFAIALVIAAGIGMVVMSFGMIRSLEATRDAYYDRYRFADIFASAKRFPERQIDEIRSINGVSIVEGRITSGATLDIPGISEPITTRIHTLPPGGMPRVNALVLRSGRMPDPNQPTEVLASEKFADAARIGLGDRIEALLYGKKQNLRVVGTVLSPEYIYAIGPGQIFPDNRRFGVLWMGEKHLAAALNSTNAFNEALIRLERGANGQDVIDRIDTMLERYGGRGATLRSDQISDRFLENELAQLSSMTAILPPIFLGVAAFLINMVLSRLVESEREIIGLLNAFGYRNRTIMAHYAKLAVILSLPGLIMGMMLGNWMGRGLAGMYQEFFVFPFLTYRAGFDIFLISCLVAMAVVLLGAAQTVRKIGKLTAAEAMRPPVPPNYSGGFAKLIGKIRKLDEPTRIILRGLVRRPLRSMLGSFGVAAALGLYVTSAGSMDNVGLMTDLLFNQADRADVNVTFAEPRDERVLRELERLPGVMRVEPVRYVGATLSAGHLSRTESLTGMKPDGDLNRLVDIDGGLTQPPPRGLVISSILSKQLDVRPGDEINVEITDGRRPQLTMPVAGILKSPVGNPAYVDFERLGPIMREAPLSSGAYLSVDPDKADALYRRLKDMPIIAGFSQRAAALNGIEETVGETMGIVTLFNTGFAALIVFGVVYNNARISLAERARDLVSLRVLGYRRPEVSYILLGELALIVITGLPLGAIFGYYLSKYLTASMSGDLFILPFALTAETVAMAILVVLLTAAVSALFVRSRLDRLDLVSVLKTRE</sequence>
<dbReference type="PANTHER" id="PTHR30489">
    <property type="entry name" value="LIPOPROTEIN-RELEASING SYSTEM TRANSMEMBRANE PROTEIN LOLE"/>
    <property type="match status" value="1"/>
</dbReference>
<evidence type="ECO:0000256" key="6">
    <source>
        <dbReference type="ARBA" id="ARBA00023136"/>
    </source>
</evidence>